<dbReference type="Pfam" id="PF00392">
    <property type="entry name" value="GntR"/>
    <property type="match status" value="1"/>
</dbReference>
<keyword evidence="3" id="KW-0804">Transcription</keyword>
<dbReference type="Proteomes" id="UP000294692">
    <property type="component" value="Unassembled WGS sequence"/>
</dbReference>
<dbReference type="RefSeq" id="WP_341539342.1">
    <property type="nucleotide sequence ID" value="NZ_JBHRVM010000001.1"/>
</dbReference>
<dbReference type="SMART" id="SM00895">
    <property type="entry name" value="FCD"/>
    <property type="match status" value="1"/>
</dbReference>
<dbReference type="InterPro" id="IPR011711">
    <property type="entry name" value="GntR_C"/>
</dbReference>
<dbReference type="PANTHER" id="PTHR43537:SF24">
    <property type="entry name" value="GLUCONATE OPERON TRANSCRIPTIONAL REPRESSOR"/>
    <property type="match status" value="1"/>
</dbReference>
<keyword evidence="2 5" id="KW-0238">DNA-binding</keyword>
<dbReference type="GO" id="GO:0003677">
    <property type="term" value="F:DNA binding"/>
    <property type="evidence" value="ECO:0007669"/>
    <property type="project" value="UniProtKB-KW"/>
</dbReference>
<dbReference type="GO" id="GO:0003700">
    <property type="term" value="F:DNA-binding transcription factor activity"/>
    <property type="evidence" value="ECO:0007669"/>
    <property type="project" value="InterPro"/>
</dbReference>
<dbReference type="Pfam" id="PF07729">
    <property type="entry name" value="FCD"/>
    <property type="match status" value="1"/>
</dbReference>
<dbReference type="PRINTS" id="PR00035">
    <property type="entry name" value="HTHGNTR"/>
</dbReference>
<dbReference type="InterPro" id="IPR036390">
    <property type="entry name" value="WH_DNA-bd_sf"/>
</dbReference>
<dbReference type="Gene3D" id="1.10.10.10">
    <property type="entry name" value="Winged helix-like DNA-binding domain superfamily/Winged helix DNA-binding domain"/>
    <property type="match status" value="1"/>
</dbReference>
<dbReference type="InterPro" id="IPR008920">
    <property type="entry name" value="TF_FadR/GntR_C"/>
</dbReference>
<dbReference type="SMART" id="SM00345">
    <property type="entry name" value="HTH_GNTR"/>
    <property type="match status" value="1"/>
</dbReference>
<evidence type="ECO:0000256" key="3">
    <source>
        <dbReference type="ARBA" id="ARBA00023163"/>
    </source>
</evidence>
<keyword evidence="6" id="KW-1185">Reference proteome</keyword>
<evidence type="ECO:0000256" key="1">
    <source>
        <dbReference type="ARBA" id="ARBA00023015"/>
    </source>
</evidence>
<evidence type="ECO:0000256" key="2">
    <source>
        <dbReference type="ARBA" id="ARBA00023125"/>
    </source>
</evidence>
<organism evidence="5 6">
    <name type="scientific">Paracandidimonas soli</name>
    <dbReference type="NCBI Taxonomy" id="1917182"/>
    <lineage>
        <taxon>Bacteria</taxon>
        <taxon>Pseudomonadati</taxon>
        <taxon>Pseudomonadota</taxon>
        <taxon>Betaproteobacteria</taxon>
        <taxon>Burkholderiales</taxon>
        <taxon>Alcaligenaceae</taxon>
        <taxon>Paracandidimonas</taxon>
    </lineage>
</organism>
<dbReference type="PANTHER" id="PTHR43537">
    <property type="entry name" value="TRANSCRIPTIONAL REGULATOR, GNTR FAMILY"/>
    <property type="match status" value="1"/>
</dbReference>
<keyword evidence="1" id="KW-0805">Transcription regulation</keyword>
<sequence>MQENPLRVQRNLKTLREMALETMRGAILGGHFLPGERLVERQLCEQLDVSRSIVREVLRHLEAEGLVDTQGQGPVVATVDADQAMQIYQVRALLEGHAARTCAVMASDAELKTLHALNKQTQEAFAKGDFDLVRQRTAAFYETLFKASGMTVAWDVVRSLNARINRLRALTISAPGRAAEAEQEMADILVALERRDPDAAEQASRRHVMRAAEIASARLPADEAQGDPSRKTH</sequence>
<proteinExistence type="predicted"/>
<dbReference type="InterPro" id="IPR036388">
    <property type="entry name" value="WH-like_DNA-bd_sf"/>
</dbReference>
<gene>
    <name evidence="5" type="ORF">EV686_11260</name>
</gene>
<feature type="domain" description="HTH gntR-type" evidence="4">
    <location>
        <begin position="13"/>
        <end position="79"/>
    </location>
</feature>
<dbReference type="Gene3D" id="1.20.120.530">
    <property type="entry name" value="GntR ligand-binding domain-like"/>
    <property type="match status" value="1"/>
</dbReference>
<dbReference type="EMBL" id="SMBX01000012">
    <property type="protein sequence ID" value="TCU93177.1"/>
    <property type="molecule type" value="Genomic_DNA"/>
</dbReference>
<dbReference type="InterPro" id="IPR000524">
    <property type="entry name" value="Tscrpt_reg_HTH_GntR"/>
</dbReference>
<dbReference type="SUPFAM" id="SSF46785">
    <property type="entry name" value="Winged helix' DNA-binding domain"/>
    <property type="match status" value="1"/>
</dbReference>
<comment type="caution">
    <text evidence="5">The sequence shown here is derived from an EMBL/GenBank/DDBJ whole genome shotgun (WGS) entry which is preliminary data.</text>
</comment>
<name>A0A4R3UR93_9BURK</name>
<protein>
    <submittedName>
        <fullName evidence="5">DNA-binding GntR family transcriptional regulator</fullName>
    </submittedName>
</protein>
<dbReference type="SUPFAM" id="SSF48008">
    <property type="entry name" value="GntR ligand-binding domain-like"/>
    <property type="match status" value="1"/>
</dbReference>
<dbReference type="CDD" id="cd07377">
    <property type="entry name" value="WHTH_GntR"/>
    <property type="match status" value="1"/>
</dbReference>
<evidence type="ECO:0000259" key="4">
    <source>
        <dbReference type="PROSITE" id="PS50949"/>
    </source>
</evidence>
<reference evidence="5 6" key="1">
    <citation type="submission" date="2019-03" db="EMBL/GenBank/DDBJ databases">
        <title>Genomic Encyclopedia of Type Strains, Phase IV (KMG-IV): sequencing the most valuable type-strain genomes for metagenomic binning, comparative biology and taxonomic classification.</title>
        <authorList>
            <person name="Goeker M."/>
        </authorList>
    </citation>
    <scope>NUCLEOTIDE SEQUENCE [LARGE SCALE GENOMIC DNA]</scope>
    <source>
        <strain evidence="5 6">DSM 100048</strain>
    </source>
</reference>
<evidence type="ECO:0000313" key="5">
    <source>
        <dbReference type="EMBL" id="TCU93177.1"/>
    </source>
</evidence>
<dbReference type="PROSITE" id="PS50949">
    <property type="entry name" value="HTH_GNTR"/>
    <property type="match status" value="1"/>
</dbReference>
<evidence type="ECO:0000313" key="6">
    <source>
        <dbReference type="Proteomes" id="UP000294692"/>
    </source>
</evidence>
<accession>A0A4R3UR93</accession>
<dbReference type="AlphaFoldDB" id="A0A4R3UR93"/>